<evidence type="ECO:0000256" key="6">
    <source>
        <dbReference type="PIRNR" id="PIRNR000767"/>
    </source>
</evidence>
<keyword evidence="4 6" id="KW-0238">DNA-binding</keyword>
<evidence type="ECO:0000256" key="5">
    <source>
        <dbReference type="ARBA" id="ARBA00023163"/>
    </source>
</evidence>
<dbReference type="Pfam" id="PF04542">
    <property type="entry name" value="Sigma70_r2"/>
    <property type="match status" value="1"/>
</dbReference>
<evidence type="ECO:0000256" key="3">
    <source>
        <dbReference type="ARBA" id="ARBA00023082"/>
    </source>
</evidence>
<feature type="domain" description="RNA polymerase sigma-70 region 4" evidence="10">
    <location>
        <begin position="503"/>
        <end position="554"/>
    </location>
</feature>
<keyword evidence="6" id="KW-0934">Plastid</keyword>
<dbReference type="GO" id="GO:0009507">
    <property type="term" value="C:chloroplast"/>
    <property type="evidence" value="ECO:0007669"/>
    <property type="project" value="UniProtKB-SubCell"/>
</dbReference>
<comment type="similarity">
    <text evidence="1 6">Belongs to the sigma-70 factor family.</text>
</comment>
<dbReference type="Pfam" id="PF04545">
    <property type="entry name" value="Sigma70_r4"/>
    <property type="match status" value="1"/>
</dbReference>
<accession>A0A0G2SUD1</accession>
<dbReference type="GO" id="GO:0071482">
    <property type="term" value="P:cellular response to light stimulus"/>
    <property type="evidence" value="ECO:0007669"/>
    <property type="project" value="UniProtKB-ARBA"/>
</dbReference>
<evidence type="ECO:0000256" key="1">
    <source>
        <dbReference type="ARBA" id="ARBA00007788"/>
    </source>
</evidence>
<feature type="domain" description="RNA polymerase sigma-70 region 3" evidence="8">
    <location>
        <begin position="416"/>
        <end position="489"/>
    </location>
</feature>
<reference evidence="11" key="1">
    <citation type="journal article" date="2015" name="Plant Cell">
        <title>Coordinated rates of evolution between interacting plastid and nuclear genes in Geraniaceae.</title>
        <authorList>
            <person name="Zhang J."/>
            <person name="Ruhlman T.A."/>
            <person name="Sabir J."/>
            <person name="Blazier J.C."/>
            <person name="Jansen R.K."/>
        </authorList>
    </citation>
    <scope>NUCLEOTIDE SEQUENCE</scope>
</reference>
<evidence type="ECO:0000313" key="11">
    <source>
        <dbReference type="EMBL" id="AKC88656.1"/>
    </source>
</evidence>
<dbReference type="PIRSF" id="PIRSF000767">
    <property type="entry name" value="RNA_pol_sigma_SigB/C/D"/>
    <property type="match status" value="1"/>
</dbReference>
<evidence type="ECO:0000256" key="4">
    <source>
        <dbReference type="ARBA" id="ARBA00023125"/>
    </source>
</evidence>
<dbReference type="AlphaFoldDB" id="A0A0G2SUD1"/>
<dbReference type="NCBIfam" id="TIGR02937">
    <property type="entry name" value="sigma70-ECF"/>
    <property type="match status" value="1"/>
</dbReference>
<keyword evidence="5 6" id="KW-0804">Transcription</keyword>
<evidence type="ECO:0000256" key="7">
    <source>
        <dbReference type="SAM" id="MobiDB-lite"/>
    </source>
</evidence>
<dbReference type="CDD" id="cd06171">
    <property type="entry name" value="Sigma70_r4"/>
    <property type="match status" value="1"/>
</dbReference>
<feature type="region of interest" description="Disordered" evidence="7">
    <location>
        <begin position="234"/>
        <end position="254"/>
    </location>
</feature>
<dbReference type="InterPro" id="IPR036388">
    <property type="entry name" value="WH-like_DNA-bd_sf"/>
</dbReference>
<evidence type="ECO:0000259" key="8">
    <source>
        <dbReference type="Pfam" id="PF04539"/>
    </source>
</evidence>
<evidence type="ECO:0000256" key="2">
    <source>
        <dbReference type="ARBA" id="ARBA00023015"/>
    </source>
</evidence>
<dbReference type="InterPro" id="IPR014284">
    <property type="entry name" value="RNA_pol_sigma-70_dom"/>
</dbReference>
<dbReference type="SUPFAM" id="SSF88659">
    <property type="entry name" value="Sigma3 and sigma4 domains of RNA polymerase sigma factors"/>
    <property type="match status" value="2"/>
</dbReference>
<dbReference type="GO" id="GO:0016987">
    <property type="term" value="F:sigma factor activity"/>
    <property type="evidence" value="ECO:0007669"/>
    <property type="project" value="UniProtKB-UniRule"/>
</dbReference>
<dbReference type="PANTHER" id="PTHR30603:SF57">
    <property type="entry name" value="RNA POLYMERASE SIGMA FACTOR SIGB"/>
    <property type="match status" value="1"/>
</dbReference>
<keyword evidence="2 6" id="KW-0805">Transcription regulation</keyword>
<gene>
    <name evidence="11" type="primary">sig2</name>
</gene>
<dbReference type="InterPro" id="IPR007630">
    <property type="entry name" value="RNA_pol_sigma70_r4"/>
</dbReference>
<evidence type="ECO:0000259" key="9">
    <source>
        <dbReference type="Pfam" id="PF04542"/>
    </source>
</evidence>
<keyword evidence="3 6" id="KW-0731">Sigma factor</keyword>
<dbReference type="GO" id="GO:0006352">
    <property type="term" value="P:DNA-templated transcription initiation"/>
    <property type="evidence" value="ECO:0007669"/>
    <property type="project" value="UniProtKB-UniRule"/>
</dbReference>
<dbReference type="SUPFAM" id="SSF88946">
    <property type="entry name" value="Sigma2 domain of RNA polymerase sigma factors"/>
    <property type="match status" value="1"/>
</dbReference>
<dbReference type="Gene3D" id="1.10.601.10">
    <property type="entry name" value="RNA Polymerase Primary Sigma Factor"/>
    <property type="match status" value="1"/>
</dbReference>
<dbReference type="InterPro" id="IPR007624">
    <property type="entry name" value="RNA_pol_sigma70_r3"/>
</dbReference>
<evidence type="ECO:0000259" key="10">
    <source>
        <dbReference type="Pfam" id="PF04545"/>
    </source>
</evidence>
<dbReference type="PRINTS" id="PR00046">
    <property type="entry name" value="SIGMA70FCT"/>
</dbReference>
<dbReference type="Pfam" id="PF04539">
    <property type="entry name" value="Sigma70_r3"/>
    <property type="match status" value="1"/>
</dbReference>
<proteinExistence type="evidence at transcript level"/>
<protein>
    <recommendedName>
        <fullName evidence="6">RNA polymerase sigma factor</fullName>
    </recommendedName>
</protein>
<sequence length="576" mass="64294">MSCLLPQFKCQPDTLAINFRAPPPTKVRGPIHFQARCVLSTISAPTSTATVLDAEKLKISSIEAHSNSVSAKSPWTHIEAISPPTEANLEATLAREALITSDEAITNAAAAEAIALAKAAVKVAKDAKNLMFDNYQYIDTESIPIIPPEVNSTQSSLGQLIETEEVSGVGVSVGVQTGLMEDCSFQDQTEDFSELEPMDEELKLLEEQFSNSVAVRSTRVTERKTRRAKAATKAASNVVSVQPRAKRKKRGSGAIKHADPLRHIRITTRKSKLLTAAEERQLSIGIQDLLKLEMLHNEIADRCGGEPTFTQWAAAAGIDQRTLRSRLHYGSSCKNRMVKCNIRLVVSIAKNYMGAGVDLQDLIQDGCRGLIKATEKFDASRGFKFSTYAHWWIKQAVQKGMNQKSKFNTAPAHLREASYKLKRAKEQFINDHRREPNNEELALAAGVTMKKLDAVNRIPKIISLDQKTNGFPKPSETIADPNQESQEQMAMREFLKRDIDKILDTLSPREGQVLRWRFGLVDGRNKGLQEIGELMSVSRERIRQIELKAFRKLRGMQEVKDLENYQYQFAECGNNF</sequence>
<dbReference type="InterPro" id="IPR013325">
    <property type="entry name" value="RNA_pol_sigma_r2"/>
</dbReference>
<dbReference type="InterPro" id="IPR007627">
    <property type="entry name" value="RNA_pol_sigma70_r2"/>
</dbReference>
<dbReference type="PANTHER" id="PTHR30603">
    <property type="entry name" value="RNA POLYMERASE SIGMA FACTOR RPO"/>
    <property type="match status" value="1"/>
</dbReference>
<dbReference type="GO" id="GO:0003677">
    <property type="term" value="F:DNA binding"/>
    <property type="evidence" value="ECO:0007669"/>
    <property type="project" value="UniProtKB-KW"/>
</dbReference>
<dbReference type="InterPro" id="IPR013324">
    <property type="entry name" value="RNA_pol_sigma_r3/r4-like"/>
</dbReference>
<dbReference type="EMBL" id="KJ916887">
    <property type="protein sequence ID" value="AKC88656.1"/>
    <property type="molecule type" value="mRNA"/>
</dbReference>
<dbReference type="InterPro" id="IPR050239">
    <property type="entry name" value="Sigma-70_RNA_pol_init_factors"/>
</dbReference>
<name>A0A0G2SUD1_9ROSI</name>
<organism evidence="11">
    <name type="scientific">Geranium incanum</name>
    <dbReference type="NCBI Taxonomy" id="1158081"/>
    <lineage>
        <taxon>Eukaryota</taxon>
        <taxon>Viridiplantae</taxon>
        <taxon>Streptophyta</taxon>
        <taxon>Embryophyta</taxon>
        <taxon>Tracheophyta</taxon>
        <taxon>Spermatophyta</taxon>
        <taxon>Magnoliopsida</taxon>
        <taxon>eudicotyledons</taxon>
        <taxon>Gunneridae</taxon>
        <taxon>Pentapetalae</taxon>
        <taxon>rosids</taxon>
        <taxon>malvids</taxon>
        <taxon>Geraniales</taxon>
        <taxon>Geraniaceae</taxon>
        <taxon>Geranium</taxon>
    </lineage>
</organism>
<dbReference type="InterPro" id="IPR016262">
    <property type="entry name" value="RNA_pol_sigma_SigB/C/D/F"/>
</dbReference>
<keyword evidence="6" id="KW-0150">Chloroplast</keyword>
<feature type="domain" description="RNA polymerase sigma-70 region 2" evidence="9">
    <location>
        <begin position="337"/>
        <end position="403"/>
    </location>
</feature>
<dbReference type="InterPro" id="IPR000943">
    <property type="entry name" value="RNA_pol_sigma70"/>
</dbReference>
<comment type="function">
    <text evidence="6">Sigma factors are initiation factors that promote the attachment of plastid-encoded RNA polymerase (PEP) to specific initiation sites and are then released.</text>
</comment>
<comment type="subcellular location">
    <subcellularLocation>
        <location evidence="6">Plastid</location>
        <location evidence="6">Chloroplast</location>
    </subcellularLocation>
</comment>
<dbReference type="Gene3D" id="1.10.10.10">
    <property type="entry name" value="Winged helix-like DNA-binding domain superfamily/Winged helix DNA-binding domain"/>
    <property type="match status" value="2"/>
</dbReference>